<dbReference type="Gene3D" id="6.10.340.10">
    <property type="match status" value="1"/>
</dbReference>
<dbReference type="SMART" id="SM00304">
    <property type="entry name" value="HAMP"/>
    <property type="match status" value="1"/>
</dbReference>
<keyword evidence="3" id="KW-0807">Transducer</keyword>
<feature type="transmembrane region" description="Helical" evidence="4">
    <location>
        <begin position="305"/>
        <end position="325"/>
    </location>
</feature>
<evidence type="ECO:0000256" key="2">
    <source>
        <dbReference type="ARBA" id="ARBA00029447"/>
    </source>
</evidence>
<keyword evidence="4" id="KW-1133">Transmembrane helix</keyword>
<dbReference type="InterPro" id="IPR004089">
    <property type="entry name" value="MCPsignal_dom"/>
</dbReference>
<evidence type="ECO:0000256" key="3">
    <source>
        <dbReference type="PROSITE-ProRule" id="PRU00284"/>
    </source>
</evidence>
<dbReference type="PROSITE" id="PS50111">
    <property type="entry name" value="CHEMOTAXIS_TRANSDUC_2"/>
    <property type="match status" value="1"/>
</dbReference>
<dbReference type="Pfam" id="PF00015">
    <property type="entry name" value="MCPsignal"/>
    <property type="match status" value="1"/>
</dbReference>
<dbReference type="GO" id="GO:0007165">
    <property type="term" value="P:signal transduction"/>
    <property type="evidence" value="ECO:0007669"/>
    <property type="project" value="UniProtKB-KW"/>
</dbReference>
<dbReference type="PANTHER" id="PTHR43531:SF11">
    <property type="entry name" value="METHYL-ACCEPTING CHEMOTAXIS PROTEIN 3"/>
    <property type="match status" value="1"/>
</dbReference>
<evidence type="ECO:0000313" key="7">
    <source>
        <dbReference type="EMBL" id="XCC94092.1"/>
    </source>
</evidence>
<accession>A0AAU8AGZ3</accession>
<dbReference type="Pfam" id="PF00672">
    <property type="entry name" value="HAMP"/>
    <property type="match status" value="1"/>
</dbReference>
<dbReference type="GO" id="GO:0006935">
    <property type="term" value="P:chemotaxis"/>
    <property type="evidence" value="ECO:0007669"/>
    <property type="project" value="UniProtKB-KW"/>
</dbReference>
<proteinExistence type="inferred from homology"/>
<protein>
    <submittedName>
        <fullName evidence="7">Methyl-accepting chemotaxis protein</fullName>
    </submittedName>
</protein>
<dbReference type="SUPFAM" id="SSF58104">
    <property type="entry name" value="Methyl-accepting chemotaxis protein (MCP) signaling domain"/>
    <property type="match status" value="1"/>
</dbReference>
<gene>
    <name evidence="7" type="ORF">PVT71_02470</name>
</gene>
<evidence type="ECO:0000256" key="1">
    <source>
        <dbReference type="ARBA" id="ARBA00022500"/>
    </source>
</evidence>
<dbReference type="SMART" id="SM00283">
    <property type="entry name" value="MA"/>
    <property type="match status" value="1"/>
</dbReference>
<keyword evidence="4" id="KW-0812">Transmembrane</keyword>
<dbReference type="PANTHER" id="PTHR43531">
    <property type="entry name" value="PROTEIN ICFG"/>
    <property type="match status" value="1"/>
</dbReference>
<dbReference type="PROSITE" id="PS50885">
    <property type="entry name" value="HAMP"/>
    <property type="match status" value="1"/>
</dbReference>
<dbReference type="InterPro" id="IPR003660">
    <property type="entry name" value="HAMP_dom"/>
</dbReference>
<feature type="domain" description="Methyl-accepting transducer" evidence="5">
    <location>
        <begin position="416"/>
        <end position="639"/>
    </location>
</feature>
<evidence type="ECO:0000256" key="4">
    <source>
        <dbReference type="SAM" id="Phobius"/>
    </source>
</evidence>
<sequence>MSDRSISRQVFLGFLGFSVTTVAVLSLGIALLIRLGSDTERLGIELAPQVDAAMEIKLEALHAHVLTEEIMGGDAESTDEVWQHLEASRGYALTLLEGGETAEGLFFPSNSPEVRARITDALNEFETVLTLTGQRFAALADSQKVVAEADLRFNALYDAIVADLADLSGAGLHARDTELQVAVGEARYKLAHGHLLTAEILGSDLGADFSEVAQSFDEARSALAGLARPELFDTLIGRIAELSNLARMRFDRTRARHEAATREDATYDSAFYAFLEKADEAETMVQSFIAEELAKMNRLRWIGSLAFAAAAVLFLALCGVAYRLLSRRVIARVSELTGCIERVADGDYDAPLPPWTSNDELGRLKTSIASFRRALLQQRDLEEEARRAMLRAEAHGEKAENAARLSAEANAHLGEVGRLIEDQSIKLIEISRDLSERQEQQAELLNDIKKLIENVEGSATDTTQVVHDAINVARKATGLVQEGNVLVGHVVKEVEKITQSGQDVARYVTTIEEISFQTNLLALNAAVEAARAGEAGRGFSIVAHEVRDLSQRTAEAASSIAELMTATNNYIRSGRDSVDSAKGQLDLIYEAITLLENHLDRVGQSSRHQTGAVQQASATVARFQSSFAEARRLANRCLEAGRRLAEQAADLGDEATEAERMDAA</sequence>
<feature type="transmembrane region" description="Helical" evidence="4">
    <location>
        <begin position="12"/>
        <end position="33"/>
    </location>
</feature>
<comment type="similarity">
    <text evidence="2">Belongs to the methyl-accepting chemotaxis (MCP) protein family.</text>
</comment>
<organism evidence="7">
    <name type="scientific">Alloyangia sp. H15</name>
    <dbReference type="NCBI Taxonomy" id="3029062"/>
    <lineage>
        <taxon>Bacteria</taxon>
        <taxon>Pseudomonadati</taxon>
        <taxon>Pseudomonadota</taxon>
        <taxon>Alphaproteobacteria</taxon>
        <taxon>Rhodobacterales</taxon>
        <taxon>Roseobacteraceae</taxon>
        <taxon>Alloyangia</taxon>
    </lineage>
</organism>
<evidence type="ECO:0000259" key="6">
    <source>
        <dbReference type="PROSITE" id="PS50885"/>
    </source>
</evidence>
<dbReference type="CDD" id="cd06225">
    <property type="entry name" value="HAMP"/>
    <property type="match status" value="1"/>
</dbReference>
<evidence type="ECO:0000259" key="5">
    <source>
        <dbReference type="PROSITE" id="PS50111"/>
    </source>
</evidence>
<dbReference type="AlphaFoldDB" id="A0AAU8AGZ3"/>
<keyword evidence="4" id="KW-0472">Membrane</keyword>
<dbReference type="InterPro" id="IPR051310">
    <property type="entry name" value="MCP_chemotaxis"/>
</dbReference>
<dbReference type="Gene3D" id="1.10.287.950">
    <property type="entry name" value="Methyl-accepting chemotaxis protein"/>
    <property type="match status" value="1"/>
</dbReference>
<dbReference type="GO" id="GO:0016020">
    <property type="term" value="C:membrane"/>
    <property type="evidence" value="ECO:0007669"/>
    <property type="project" value="InterPro"/>
</dbReference>
<dbReference type="EMBL" id="CP123384">
    <property type="protein sequence ID" value="XCC94092.1"/>
    <property type="molecule type" value="Genomic_DNA"/>
</dbReference>
<feature type="domain" description="HAMP" evidence="6">
    <location>
        <begin position="327"/>
        <end position="380"/>
    </location>
</feature>
<reference evidence="7" key="1">
    <citation type="submission" date="2023-02" db="EMBL/GenBank/DDBJ databases">
        <title>Description and genomic characterization of Salipiger bruguierae sp. nov., isolated from the sediment of mangrove plant Bruguiera sexangula.</title>
        <authorList>
            <person name="Long M."/>
        </authorList>
    </citation>
    <scope>NUCLEOTIDE SEQUENCE</scope>
    <source>
        <strain evidence="7">H15</strain>
    </source>
</reference>
<keyword evidence="1" id="KW-0145">Chemotaxis</keyword>
<dbReference type="RefSeq" id="WP_353472915.1">
    <property type="nucleotide sequence ID" value="NZ_CP123384.1"/>
</dbReference>
<name>A0AAU8AGZ3_9RHOB</name>